<evidence type="ECO:0000313" key="2">
    <source>
        <dbReference type="Proteomes" id="UP000318571"/>
    </source>
</evidence>
<reference evidence="1 2" key="1">
    <citation type="journal article" date="2018" name="Nat. Ecol. Evol.">
        <title>Genomic signatures of mitonuclear coevolution across populations of Tigriopus californicus.</title>
        <authorList>
            <person name="Barreto F.S."/>
            <person name="Watson E.T."/>
            <person name="Lima T.G."/>
            <person name="Willett C.S."/>
            <person name="Edmands S."/>
            <person name="Li W."/>
            <person name="Burton R.S."/>
        </authorList>
    </citation>
    <scope>NUCLEOTIDE SEQUENCE [LARGE SCALE GENOMIC DNA]</scope>
    <source>
        <strain evidence="1 2">San Diego</strain>
    </source>
</reference>
<protein>
    <submittedName>
        <fullName evidence="1">Uncharacterized protein</fullName>
    </submittedName>
</protein>
<dbReference type="Proteomes" id="UP000318571">
    <property type="component" value="Chromosome 2"/>
</dbReference>
<accession>A0A553PCI8</accession>
<comment type="caution">
    <text evidence="1">The sequence shown here is derived from an EMBL/GenBank/DDBJ whole genome shotgun (WGS) entry which is preliminary data.</text>
</comment>
<name>A0A553PCI8_TIGCA</name>
<gene>
    <name evidence="1" type="ORF">TCAL_14539</name>
</gene>
<evidence type="ECO:0000313" key="1">
    <source>
        <dbReference type="EMBL" id="TRY75401.1"/>
    </source>
</evidence>
<dbReference type="AlphaFoldDB" id="A0A553PCI8"/>
<dbReference type="EMBL" id="VCGU01000005">
    <property type="protein sequence ID" value="TRY75401.1"/>
    <property type="molecule type" value="Genomic_DNA"/>
</dbReference>
<sequence length="155" mass="17656">MPNFSLNVEVKLYAHFPGRLGVNNSLLMPNEVLPGQTRQAQVMYQDIHLQPIQFFNGTKSCWEEEDETKIGAPCRSLDLILGKTNDELDEDSSAKMSQHYLYFMPHLLKHEEKFAYPFLRMASDVGGYSGILTGMSLLHGLRGCRMLTFKILKQS</sequence>
<organism evidence="1 2">
    <name type="scientific">Tigriopus californicus</name>
    <name type="common">Marine copepod</name>
    <dbReference type="NCBI Taxonomy" id="6832"/>
    <lineage>
        <taxon>Eukaryota</taxon>
        <taxon>Metazoa</taxon>
        <taxon>Ecdysozoa</taxon>
        <taxon>Arthropoda</taxon>
        <taxon>Crustacea</taxon>
        <taxon>Multicrustacea</taxon>
        <taxon>Hexanauplia</taxon>
        <taxon>Copepoda</taxon>
        <taxon>Harpacticoida</taxon>
        <taxon>Harpacticidae</taxon>
        <taxon>Tigriopus</taxon>
    </lineage>
</organism>
<keyword evidence="2" id="KW-1185">Reference proteome</keyword>
<proteinExistence type="predicted"/>